<evidence type="ECO:0000313" key="3">
    <source>
        <dbReference type="Proteomes" id="UP000215027"/>
    </source>
</evidence>
<dbReference type="PANTHER" id="PTHR31157:SF1">
    <property type="entry name" value="SCP DOMAIN-CONTAINING PROTEIN"/>
    <property type="match status" value="1"/>
</dbReference>
<dbReference type="KEGG" id="pbf:CFX0092_A3377"/>
<evidence type="ECO:0000313" key="2">
    <source>
        <dbReference type="EMBL" id="CUS05255.2"/>
    </source>
</evidence>
<dbReference type="OrthoDB" id="143641at2"/>
<dbReference type="InterPro" id="IPR035940">
    <property type="entry name" value="CAP_sf"/>
</dbReference>
<gene>
    <name evidence="2" type="ORF">CFX0092_A3377</name>
</gene>
<dbReference type="PANTHER" id="PTHR31157">
    <property type="entry name" value="SCP DOMAIN-CONTAINING PROTEIN"/>
    <property type="match status" value="1"/>
</dbReference>
<organism evidence="2 3">
    <name type="scientific">Candidatus Promineifilum breve</name>
    <dbReference type="NCBI Taxonomy" id="1806508"/>
    <lineage>
        <taxon>Bacteria</taxon>
        <taxon>Bacillati</taxon>
        <taxon>Chloroflexota</taxon>
        <taxon>Ardenticatenia</taxon>
        <taxon>Candidatus Promineifilales</taxon>
        <taxon>Candidatus Promineifilaceae</taxon>
        <taxon>Candidatus Promineifilum</taxon>
    </lineage>
</organism>
<protein>
    <recommendedName>
        <fullName evidence="1">SCP domain-containing protein</fullName>
    </recommendedName>
</protein>
<dbReference type="SUPFAM" id="SSF55797">
    <property type="entry name" value="PR-1-like"/>
    <property type="match status" value="1"/>
</dbReference>
<dbReference type="Pfam" id="PF00188">
    <property type="entry name" value="CAP"/>
    <property type="match status" value="1"/>
</dbReference>
<dbReference type="AlphaFoldDB" id="A0A160T802"/>
<sequence>MTDEERLRLTTADIEAQNGRVTAPPVLAIRPEEIPDAPPTPATPTRHLLLITPEDVAAFEPAGEEVVGALEQVVLQLVNEARAEFIPGWMGRGPLRWHPALAATARRHAADMLERRYVAHTTPEGFTVAQRLNRDGISYLACGENIGVVYGPASRGERGVREVHAAFMNQPRRVSNHRGNILNPVWSHVGIGVAYAPEGQLIVTQNFIATLTKPV</sequence>
<proteinExistence type="predicted"/>
<dbReference type="RefSeq" id="WP_095044492.1">
    <property type="nucleotide sequence ID" value="NZ_LN890655.1"/>
</dbReference>
<reference evidence="2" key="1">
    <citation type="submission" date="2016-01" db="EMBL/GenBank/DDBJ databases">
        <authorList>
            <person name="Mcilroy J.S."/>
            <person name="Karst M S."/>
            <person name="Albertsen M."/>
        </authorList>
    </citation>
    <scope>NUCLEOTIDE SEQUENCE</scope>
    <source>
        <strain evidence="2">Cfx-K</strain>
    </source>
</reference>
<dbReference type="InterPro" id="IPR014044">
    <property type="entry name" value="CAP_dom"/>
</dbReference>
<dbReference type="CDD" id="cd05379">
    <property type="entry name" value="CAP_bacterial"/>
    <property type="match status" value="1"/>
</dbReference>
<feature type="domain" description="SCP" evidence="1">
    <location>
        <begin position="76"/>
        <end position="207"/>
    </location>
</feature>
<dbReference type="Proteomes" id="UP000215027">
    <property type="component" value="Chromosome I"/>
</dbReference>
<evidence type="ECO:0000259" key="1">
    <source>
        <dbReference type="Pfam" id="PF00188"/>
    </source>
</evidence>
<keyword evidence="3" id="KW-1185">Reference proteome</keyword>
<accession>A0A160T802</accession>
<dbReference type="Gene3D" id="3.40.33.10">
    <property type="entry name" value="CAP"/>
    <property type="match status" value="1"/>
</dbReference>
<dbReference type="EMBL" id="LN890655">
    <property type="protein sequence ID" value="CUS05255.2"/>
    <property type="molecule type" value="Genomic_DNA"/>
</dbReference>
<name>A0A160T802_9CHLR</name>